<comment type="similarity">
    <text evidence="2 10">Belongs to the purine nucleoside phosphorylase YfiH/LACC1 family.</text>
</comment>
<evidence type="ECO:0000256" key="2">
    <source>
        <dbReference type="ARBA" id="ARBA00007353"/>
    </source>
</evidence>
<comment type="catalytic activity">
    <reaction evidence="9">
        <text>S-methyl-5'-thioadenosine + phosphate = 5-(methylsulfanyl)-alpha-D-ribose 1-phosphate + adenine</text>
        <dbReference type="Rhea" id="RHEA:11852"/>
        <dbReference type="ChEBI" id="CHEBI:16708"/>
        <dbReference type="ChEBI" id="CHEBI:17509"/>
        <dbReference type="ChEBI" id="CHEBI:43474"/>
        <dbReference type="ChEBI" id="CHEBI:58533"/>
        <dbReference type="EC" id="2.4.2.28"/>
    </reaction>
    <physiologicalReaction direction="left-to-right" evidence="9">
        <dbReference type="Rhea" id="RHEA:11853"/>
    </physiologicalReaction>
</comment>
<protein>
    <recommendedName>
        <fullName evidence="10">Purine nucleoside phosphorylase</fullName>
    </recommendedName>
</protein>
<dbReference type="GO" id="GO:0017061">
    <property type="term" value="F:S-methyl-5-thioadenosine phosphorylase activity"/>
    <property type="evidence" value="ECO:0007669"/>
    <property type="project" value="UniProtKB-EC"/>
</dbReference>
<dbReference type="OrthoDB" id="4279at2"/>
<comment type="catalytic activity">
    <reaction evidence="1">
        <text>inosine + phosphate = alpha-D-ribose 1-phosphate + hypoxanthine</text>
        <dbReference type="Rhea" id="RHEA:27646"/>
        <dbReference type="ChEBI" id="CHEBI:17368"/>
        <dbReference type="ChEBI" id="CHEBI:17596"/>
        <dbReference type="ChEBI" id="CHEBI:43474"/>
        <dbReference type="ChEBI" id="CHEBI:57720"/>
        <dbReference type="EC" id="2.4.2.1"/>
    </reaction>
    <physiologicalReaction direction="left-to-right" evidence="1">
        <dbReference type="Rhea" id="RHEA:27647"/>
    </physiologicalReaction>
</comment>
<sequence>MKYIIPTWSVPTNIQALTTLREGGVSEPPFDSFNLGDHVGDIPESVLANRKQLVEQVQLPHFPTFLTQTHSTKVLSLPYSSDNLEADAVYTNQPNQVCLIMTADCLPVLFCSKDGKEIAAAHAGWRGLCDGILEETVAKFASSTSDISAWFGPAIGPTVFQVGHEVRDQFCAVDPNASSAFIADETTSGKFLCNIYQLAQQRLNRLGITDITGGEHCTYSEPQSFFSYRRDGRTGRMATLIWRTN</sequence>
<evidence type="ECO:0000256" key="7">
    <source>
        <dbReference type="ARBA" id="ARBA00047989"/>
    </source>
</evidence>
<gene>
    <name evidence="11" type="ORF">DES31_1340</name>
</gene>
<keyword evidence="4" id="KW-0479">Metal-binding</keyword>
<dbReference type="SUPFAM" id="SSF64438">
    <property type="entry name" value="CNF1/YfiH-like putative cysteine hydrolases"/>
    <property type="match status" value="1"/>
</dbReference>
<dbReference type="Pfam" id="PF02578">
    <property type="entry name" value="Cu-oxidase_4"/>
    <property type="match status" value="1"/>
</dbReference>
<dbReference type="RefSeq" id="WP_121123311.1">
    <property type="nucleotide sequence ID" value="NZ_CP016604.1"/>
</dbReference>
<evidence type="ECO:0000256" key="8">
    <source>
        <dbReference type="ARBA" id="ARBA00048968"/>
    </source>
</evidence>
<evidence type="ECO:0000256" key="10">
    <source>
        <dbReference type="RuleBase" id="RU361274"/>
    </source>
</evidence>
<dbReference type="GO" id="GO:0016787">
    <property type="term" value="F:hydrolase activity"/>
    <property type="evidence" value="ECO:0007669"/>
    <property type="project" value="UniProtKB-KW"/>
</dbReference>
<evidence type="ECO:0000256" key="4">
    <source>
        <dbReference type="ARBA" id="ARBA00022723"/>
    </source>
</evidence>
<organism evidence="11 12">
    <name type="scientific">Otariodibacter oris</name>
    <dbReference type="NCBI Taxonomy" id="1032623"/>
    <lineage>
        <taxon>Bacteria</taxon>
        <taxon>Pseudomonadati</taxon>
        <taxon>Pseudomonadota</taxon>
        <taxon>Gammaproteobacteria</taxon>
        <taxon>Pasteurellales</taxon>
        <taxon>Pasteurellaceae</taxon>
        <taxon>Otariodibacter</taxon>
    </lineage>
</organism>
<evidence type="ECO:0000256" key="1">
    <source>
        <dbReference type="ARBA" id="ARBA00000553"/>
    </source>
</evidence>
<dbReference type="CDD" id="cd16833">
    <property type="entry name" value="YfiH"/>
    <property type="match status" value="1"/>
</dbReference>
<comment type="catalytic activity">
    <reaction evidence="8">
        <text>adenosine + phosphate = alpha-D-ribose 1-phosphate + adenine</text>
        <dbReference type="Rhea" id="RHEA:27642"/>
        <dbReference type="ChEBI" id="CHEBI:16335"/>
        <dbReference type="ChEBI" id="CHEBI:16708"/>
        <dbReference type="ChEBI" id="CHEBI:43474"/>
        <dbReference type="ChEBI" id="CHEBI:57720"/>
        <dbReference type="EC" id="2.4.2.1"/>
    </reaction>
    <physiologicalReaction direction="left-to-right" evidence="8">
        <dbReference type="Rhea" id="RHEA:27643"/>
    </physiologicalReaction>
</comment>
<accession>A0A420XFN2</accession>
<evidence type="ECO:0000256" key="9">
    <source>
        <dbReference type="ARBA" id="ARBA00049893"/>
    </source>
</evidence>
<dbReference type="AlphaFoldDB" id="A0A420XFN2"/>
<dbReference type="InterPro" id="IPR038371">
    <property type="entry name" value="Cu_polyphenol_OxRdtase_sf"/>
</dbReference>
<proteinExistence type="inferred from homology"/>
<comment type="caution">
    <text evidence="11">The sequence shown here is derived from an EMBL/GenBank/DDBJ whole genome shotgun (WGS) entry which is preliminary data.</text>
</comment>
<dbReference type="GO" id="GO:0005507">
    <property type="term" value="F:copper ion binding"/>
    <property type="evidence" value="ECO:0007669"/>
    <property type="project" value="TreeGrafter"/>
</dbReference>
<dbReference type="PANTHER" id="PTHR30616">
    <property type="entry name" value="UNCHARACTERIZED PROTEIN YFIH"/>
    <property type="match status" value="1"/>
</dbReference>
<comment type="catalytic activity">
    <reaction evidence="7">
        <text>adenosine + H2O + H(+) = inosine + NH4(+)</text>
        <dbReference type="Rhea" id="RHEA:24408"/>
        <dbReference type="ChEBI" id="CHEBI:15377"/>
        <dbReference type="ChEBI" id="CHEBI:15378"/>
        <dbReference type="ChEBI" id="CHEBI:16335"/>
        <dbReference type="ChEBI" id="CHEBI:17596"/>
        <dbReference type="ChEBI" id="CHEBI:28938"/>
        <dbReference type="EC" id="3.5.4.4"/>
    </reaction>
    <physiologicalReaction direction="left-to-right" evidence="7">
        <dbReference type="Rhea" id="RHEA:24409"/>
    </physiologicalReaction>
</comment>
<evidence type="ECO:0000256" key="6">
    <source>
        <dbReference type="ARBA" id="ARBA00022833"/>
    </source>
</evidence>
<evidence type="ECO:0000313" key="11">
    <source>
        <dbReference type="EMBL" id="RKR71608.1"/>
    </source>
</evidence>
<dbReference type="InterPro" id="IPR003730">
    <property type="entry name" value="Cu_polyphenol_OxRdtase"/>
</dbReference>
<keyword evidence="5" id="KW-0378">Hydrolase</keyword>
<dbReference type="PANTHER" id="PTHR30616:SF2">
    <property type="entry name" value="PURINE NUCLEOSIDE PHOSPHORYLASE LACC1"/>
    <property type="match status" value="1"/>
</dbReference>
<evidence type="ECO:0000256" key="3">
    <source>
        <dbReference type="ARBA" id="ARBA00022679"/>
    </source>
</evidence>
<reference evidence="11 12" key="1">
    <citation type="submission" date="2018-10" db="EMBL/GenBank/DDBJ databases">
        <title>Genomic Encyclopedia of Type Strains, Phase IV (KMG-IV): sequencing the most valuable type-strain genomes for metagenomic binning, comparative biology and taxonomic classification.</title>
        <authorList>
            <person name="Goeker M."/>
        </authorList>
    </citation>
    <scope>NUCLEOTIDE SEQUENCE [LARGE SCALE GENOMIC DNA]</scope>
    <source>
        <strain evidence="11 12">DSM 23800</strain>
    </source>
</reference>
<evidence type="ECO:0000313" key="12">
    <source>
        <dbReference type="Proteomes" id="UP000280099"/>
    </source>
</evidence>
<dbReference type="NCBIfam" id="TIGR00726">
    <property type="entry name" value="peptidoglycan editing factor PgeF"/>
    <property type="match status" value="1"/>
</dbReference>
<dbReference type="InterPro" id="IPR011324">
    <property type="entry name" value="Cytotoxic_necrot_fac-like_cat"/>
</dbReference>
<keyword evidence="3" id="KW-0808">Transferase</keyword>
<keyword evidence="12" id="KW-1185">Reference proteome</keyword>
<evidence type="ECO:0000256" key="5">
    <source>
        <dbReference type="ARBA" id="ARBA00022801"/>
    </source>
</evidence>
<dbReference type="Proteomes" id="UP000280099">
    <property type="component" value="Unassembled WGS sequence"/>
</dbReference>
<dbReference type="Gene3D" id="3.60.140.10">
    <property type="entry name" value="CNF1/YfiH-like putative cysteine hydrolases"/>
    <property type="match status" value="1"/>
</dbReference>
<keyword evidence="6" id="KW-0862">Zinc</keyword>
<name>A0A420XFN2_9PAST</name>
<dbReference type="EMBL" id="RBJC01000007">
    <property type="protein sequence ID" value="RKR71608.1"/>
    <property type="molecule type" value="Genomic_DNA"/>
</dbReference>